<dbReference type="SUPFAM" id="SSF49464">
    <property type="entry name" value="Carboxypeptidase regulatory domain-like"/>
    <property type="match status" value="1"/>
</dbReference>
<dbReference type="Gene3D" id="2.60.40.420">
    <property type="entry name" value="Cupredoxins - blue copper proteins"/>
    <property type="match status" value="1"/>
</dbReference>
<dbReference type="PANTHER" id="PTHR36507:SF1">
    <property type="entry name" value="BLL1555 PROTEIN"/>
    <property type="match status" value="1"/>
</dbReference>
<feature type="domain" description="Rhamnogalacturonan lyase" evidence="2">
    <location>
        <begin position="153"/>
        <end position="198"/>
    </location>
</feature>
<dbReference type="SUPFAM" id="SSF49503">
    <property type="entry name" value="Cupredoxins"/>
    <property type="match status" value="1"/>
</dbReference>
<sequence length="224" mass="24718">MFNTKLTPILMLSSFLLTGGMLHAGGSIEGTVIVKTKGLFGKQGAKGDASNVVIFLEELQQPNPNGKEKIVQKGKQFSPRVLPIVSGGVVEFPNEDPFNHNVFSPTPEYKFDLDYYGTGKSKNVRFQKTGAVRIYCNIHSNMVADVLVVPNPYFAKTGKDGKFKISNIPAGKYTFVAWQPSGASEKRGIAIVDGKTININFEVEESVFSIKHKNKYGRAYDKEY</sequence>
<organism evidence="3 4">
    <name type="scientific">Turneriella parva (strain ATCC BAA-1111 / DSM 21527 / NCTC 11395 / H)</name>
    <name type="common">Leptospira parva</name>
    <dbReference type="NCBI Taxonomy" id="869212"/>
    <lineage>
        <taxon>Bacteria</taxon>
        <taxon>Pseudomonadati</taxon>
        <taxon>Spirochaetota</taxon>
        <taxon>Spirochaetia</taxon>
        <taxon>Leptospirales</taxon>
        <taxon>Leptospiraceae</taxon>
        <taxon>Turneriella</taxon>
    </lineage>
</organism>
<name>I4B3G3_TURPD</name>
<keyword evidence="1" id="KW-0732">Signal</keyword>
<dbReference type="InterPro" id="IPR008972">
    <property type="entry name" value="Cupredoxin"/>
</dbReference>
<dbReference type="InterPro" id="IPR008969">
    <property type="entry name" value="CarboxyPept-like_regulatory"/>
</dbReference>
<dbReference type="InterPro" id="IPR029413">
    <property type="entry name" value="RG-lyase_II"/>
</dbReference>
<dbReference type="InterPro" id="IPR052721">
    <property type="entry name" value="ET_Amicyanin"/>
</dbReference>
<keyword evidence="4" id="KW-1185">Reference proteome</keyword>
<dbReference type="OrthoDB" id="9772097at2"/>
<evidence type="ECO:0000313" key="4">
    <source>
        <dbReference type="Proteomes" id="UP000006048"/>
    </source>
</evidence>
<dbReference type="STRING" id="869212.Turpa_1172"/>
<dbReference type="AlphaFoldDB" id="I4B3G3"/>
<dbReference type="HOGENOM" id="CLU_084768_0_0_12"/>
<accession>I4B3G3</accession>
<gene>
    <name evidence="3" type="ordered locus">Turpa_1172</name>
</gene>
<proteinExistence type="predicted"/>
<dbReference type="PANTHER" id="PTHR36507">
    <property type="entry name" value="BLL1555 PROTEIN"/>
    <property type="match status" value="1"/>
</dbReference>
<feature type="chain" id="PRO_5003686411" description="Rhamnogalacturonan lyase domain-containing protein" evidence="1">
    <location>
        <begin position="25"/>
        <end position="224"/>
    </location>
</feature>
<evidence type="ECO:0000259" key="2">
    <source>
        <dbReference type="Pfam" id="PF14686"/>
    </source>
</evidence>
<dbReference type="EMBL" id="CP002959">
    <property type="protein sequence ID" value="AFM11820.1"/>
    <property type="molecule type" value="Genomic_DNA"/>
</dbReference>
<evidence type="ECO:0000313" key="3">
    <source>
        <dbReference type="EMBL" id="AFM11820.1"/>
    </source>
</evidence>
<dbReference type="Proteomes" id="UP000006048">
    <property type="component" value="Chromosome"/>
</dbReference>
<feature type="signal peptide" evidence="1">
    <location>
        <begin position="1"/>
        <end position="24"/>
    </location>
</feature>
<dbReference type="RefSeq" id="WP_014802336.1">
    <property type="nucleotide sequence ID" value="NC_018020.1"/>
</dbReference>
<dbReference type="KEGG" id="tpx:Turpa_1172"/>
<protein>
    <recommendedName>
        <fullName evidence="2">Rhamnogalacturonan lyase domain-containing protein</fullName>
    </recommendedName>
</protein>
<reference evidence="3 4" key="1">
    <citation type="submission" date="2012-06" db="EMBL/GenBank/DDBJ databases">
        <title>The complete chromosome of genome of Turneriella parva DSM 21527.</title>
        <authorList>
            <consortium name="US DOE Joint Genome Institute (JGI-PGF)"/>
            <person name="Lucas S."/>
            <person name="Han J."/>
            <person name="Lapidus A."/>
            <person name="Bruce D."/>
            <person name="Goodwin L."/>
            <person name="Pitluck S."/>
            <person name="Peters L."/>
            <person name="Kyrpides N."/>
            <person name="Mavromatis K."/>
            <person name="Ivanova N."/>
            <person name="Mikhailova N."/>
            <person name="Chertkov O."/>
            <person name="Detter J.C."/>
            <person name="Tapia R."/>
            <person name="Han C."/>
            <person name="Land M."/>
            <person name="Hauser L."/>
            <person name="Markowitz V."/>
            <person name="Cheng J.-F."/>
            <person name="Hugenholtz P."/>
            <person name="Woyke T."/>
            <person name="Wu D."/>
            <person name="Gronow S."/>
            <person name="Wellnitz S."/>
            <person name="Brambilla E."/>
            <person name="Klenk H.-P."/>
            <person name="Eisen J.A."/>
        </authorList>
    </citation>
    <scope>NUCLEOTIDE SEQUENCE [LARGE SCALE GENOMIC DNA]</scope>
    <source>
        <strain evidence="4">ATCC BAA-1111 / DSM 21527 / NCTC 11395 / H</strain>
    </source>
</reference>
<evidence type="ECO:0000256" key="1">
    <source>
        <dbReference type="SAM" id="SignalP"/>
    </source>
</evidence>
<dbReference type="Pfam" id="PF14686">
    <property type="entry name" value="fn3_3"/>
    <property type="match status" value="1"/>
</dbReference>